<dbReference type="Proteomes" id="UP000030745">
    <property type="component" value="Unassembled WGS sequence"/>
</dbReference>
<dbReference type="AlphaFoldDB" id="A0A067BTF0"/>
<evidence type="ECO:0000313" key="3">
    <source>
        <dbReference type="Proteomes" id="UP000030745"/>
    </source>
</evidence>
<dbReference type="VEuPathDB" id="FungiDB:SPRG_13347"/>
<dbReference type="KEGG" id="spar:SPRG_13347"/>
<dbReference type="GeneID" id="24135231"/>
<protein>
    <submittedName>
        <fullName evidence="2">Uncharacterized protein</fullName>
    </submittedName>
</protein>
<sequence>MQWQNYKHIGLLQTYTITSAFGSVYPFTIQATNGSFRFPLQTSFKMYWGFGGDLTMVLYNQTYALPGTSLVRGSAAYAYQNVSSLEAMLFLNGTLTAPLDEGLALVRSALGPFGSMDLQYVAMPASVQALLRSTFLFIATARVASTELQAAFDAVPGYMASPVPPSWLAADFYALGGSPLCPSAIRNSGARIDLGLAEMFVSHSQCHKTSVSSMLEPSATHVLVASALLPREINWTKVCEVDPQVVTACVQATTAAFSFWSLATSAPSTSEGLEAVIADITTLHIQLFQFGATTPTTPMALYTYDLFDARDPIYHYYAWLYMYDWLLGKREVVRFTGDHGSMTLLSGRIVYAISSIATNEFPTNFATYAQAANDYVTLVDISLAGCTWMYIAISRGRVEGRNMLSLHSVGSVVWIGRPLLLLRSLTAISILSTATLRLTSLGPFAVFVSDTPPWYTTILAASEVTWLGAIVVDMGLPLTRELTRHFTLLNNLLVWTIAAALSFTSPNTHTLRQPEPACVLAQVDWQVVCVAGDIAIGHRSRLLLLIAVVVVSHLMCFLVARIWLRQSRLSRVHSHFLSSGAIFLFAHAHWQRHGVLYMDRASAVFTGLLSLRFRGRLWVFDVKTWRVFHLPSAAGTESDAAIAMALPLIE</sequence>
<accession>A0A067BTF0</accession>
<keyword evidence="1" id="KW-0812">Transmembrane</keyword>
<keyword evidence="1" id="KW-1133">Transmembrane helix</keyword>
<keyword evidence="1" id="KW-0472">Membrane</keyword>
<organism evidence="2 3">
    <name type="scientific">Saprolegnia parasitica (strain CBS 223.65)</name>
    <dbReference type="NCBI Taxonomy" id="695850"/>
    <lineage>
        <taxon>Eukaryota</taxon>
        <taxon>Sar</taxon>
        <taxon>Stramenopiles</taxon>
        <taxon>Oomycota</taxon>
        <taxon>Saprolegniomycetes</taxon>
        <taxon>Saprolegniales</taxon>
        <taxon>Saprolegniaceae</taxon>
        <taxon>Saprolegnia</taxon>
    </lineage>
</organism>
<evidence type="ECO:0000256" key="1">
    <source>
        <dbReference type="SAM" id="Phobius"/>
    </source>
</evidence>
<dbReference type="EMBL" id="KK583285">
    <property type="protein sequence ID" value="KDO21538.1"/>
    <property type="molecule type" value="Genomic_DNA"/>
</dbReference>
<proteinExistence type="predicted"/>
<gene>
    <name evidence="2" type="ORF">SPRG_13347</name>
</gene>
<evidence type="ECO:0000313" key="2">
    <source>
        <dbReference type="EMBL" id="KDO21538.1"/>
    </source>
</evidence>
<name>A0A067BTF0_SAPPC</name>
<keyword evidence="3" id="KW-1185">Reference proteome</keyword>
<feature type="transmembrane region" description="Helical" evidence="1">
    <location>
        <begin position="542"/>
        <end position="564"/>
    </location>
</feature>
<dbReference type="RefSeq" id="XP_012207717.1">
    <property type="nucleotide sequence ID" value="XM_012352327.1"/>
</dbReference>
<reference evidence="2 3" key="1">
    <citation type="journal article" date="2013" name="PLoS Genet.">
        <title>Distinctive expansion of potential virulence genes in the genome of the oomycete fish pathogen Saprolegnia parasitica.</title>
        <authorList>
            <person name="Jiang R.H."/>
            <person name="de Bruijn I."/>
            <person name="Haas B.J."/>
            <person name="Belmonte R."/>
            <person name="Lobach L."/>
            <person name="Christie J."/>
            <person name="van den Ackerveken G."/>
            <person name="Bottin A."/>
            <person name="Bulone V."/>
            <person name="Diaz-Moreno S.M."/>
            <person name="Dumas B."/>
            <person name="Fan L."/>
            <person name="Gaulin E."/>
            <person name="Govers F."/>
            <person name="Grenville-Briggs L.J."/>
            <person name="Horner N.R."/>
            <person name="Levin J.Z."/>
            <person name="Mammella M."/>
            <person name="Meijer H.J."/>
            <person name="Morris P."/>
            <person name="Nusbaum C."/>
            <person name="Oome S."/>
            <person name="Phillips A.J."/>
            <person name="van Rooyen D."/>
            <person name="Rzeszutek E."/>
            <person name="Saraiva M."/>
            <person name="Secombes C.J."/>
            <person name="Seidl M.F."/>
            <person name="Snel B."/>
            <person name="Stassen J.H."/>
            <person name="Sykes S."/>
            <person name="Tripathy S."/>
            <person name="van den Berg H."/>
            <person name="Vega-Arreguin J.C."/>
            <person name="Wawra S."/>
            <person name="Young S.K."/>
            <person name="Zeng Q."/>
            <person name="Dieguez-Uribeondo J."/>
            <person name="Russ C."/>
            <person name="Tyler B.M."/>
            <person name="van West P."/>
        </authorList>
    </citation>
    <scope>NUCLEOTIDE SEQUENCE [LARGE SCALE GENOMIC DNA]</scope>
    <source>
        <strain evidence="2 3">CBS 223.65</strain>
    </source>
</reference>